<evidence type="ECO:0000313" key="4">
    <source>
        <dbReference type="Proteomes" id="UP000298277"/>
    </source>
</evidence>
<dbReference type="OrthoDB" id="7159040at2"/>
<accession>A0A5F1YCT3</accession>
<dbReference type="Proteomes" id="UP000298277">
    <property type="component" value="Unassembled WGS sequence"/>
</dbReference>
<dbReference type="InterPro" id="IPR003409">
    <property type="entry name" value="MORN"/>
</dbReference>
<keyword evidence="4" id="KW-1185">Reference proteome</keyword>
<evidence type="ECO:0000256" key="1">
    <source>
        <dbReference type="ARBA" id="ARBA00022737"/>
    </source>
</evidence>
<evidence type="ECO:0000313" key="3">
    <source>
        <dbReference type="EMBL" id="TGK35604.1"/>
    </source>
</evidence>
<reference evidence="3" key="1">
    <citation type="journal article" date="2019" name="PLoS Negl. Trop. Dis.">
        <title>Revisiting the worldwide diversity of Leptospira species in the environment.</title>
        <authorList>
            <person name="Vincent A.T."/>
            <person name="Schiettekatte O."/>
            <person name="Bourhy P."/>
            <person name="Veyrier F.J."/>
            <person name="Picardeau M."/>
        </authorList>
    </citation>
    <scope>NUCLEOTIDE SEQUENCE [LARGE SCALE GENOMIC DNA]</scope>
    <source>
        <strain evidence="3">201800299</strain>
    </source>
</reference>
<keyword evidence="1" id="KW-0677">Repeat</keyword>
<gene>
    <name evidence="3" type="ORF">EHQ17_06380</name>
</gene>
<dbReference type="AlphaFoldDB" id="A0A5F1YCT3"/>
<name>A0A5F1YCT3_9LEPT</name>
<evidence type="ECO:0000256" key="2">
    <source>
        <dbReference type="SAM" id="MobiDB-lite"/>
    </source>
</evidence>
<comment type="caution">
    <text evidence="3">The sequence shown here is derived from an EMBL/GenBank/DDBJ whole genome shotgun (WGS) entry which is preliminary data.</text>
</comment>
<dbReference type="SMART" id="SM00698">
    <property type="entry name" value="MORN"/>
    <property type="match status" value="3"/>
</dbReference>
<dbReference type="PANTHER" id="PTHR43215:SF14">
    <property type="entry name" value="RADIAL SPOKE HEAD 1 HOMOLOG"/>
    <property type="match status" value="1"/>
</dbReference>
<evidence type="ECO:0008006" key="5">
    <source>
        <dbReference type="Google" id="ProtNLM"/>
    </source>
</evidence>
<proteinExistence type="predicted"/>
<dbReference type="Gene3D" id="2.20.110.10">
    <property type="entry name" value="Histone H3 K4-specific methyltransferase SET7/9 N-terminal domain"/>
    <property type="match status" value="2"/>
</dbReference>
<feature type="region of interest" description="Disordered" evidence="2">
    <location>
        <begin position="42"/>
        <end position="77"/>
    </location>
</feature>
<organism evidence="3 4">
    <name type="scientific">Leptospira gomenensis</name>
    <dbReference type="NCBI Taxonomy" id="2484974"/>
    <lineage>
        <taxon>Bacteria</taxon>
        <taxon>Pseudomonadati</taxon>
        <taxon>Spirochaetota</taxon>
        <taxon>Spirochaetia</taxon>
        <taxon>Leptospirales</taxon>
        <taxon>Leptospiraceae</taxon>
        <taxon>Leptospira</taxon>
    </lineage>
</organism>
<protein>
    <recommendedName>
        <fullName evidence="5">MORN repeat protein</fullName>
    </recommendedName>
</protein>
<dbReference type="SUPFAM" id="SSF82185">
    <property type="entry name" value="Histone H3 K4-specific methyltransferase SET7/9 N-terminal domain"/>
    <property type="match status" value="1"/>
</dbReference>
<dbReference type="Pfam" id="PF02493">
    <property type="entry name" value="MORN"/>
    <property type="match status" value="3"/>
</dbReference>
<dbReference type="EMBL" id="RQFA01000028">
    <property type="protein sequence ID" value="TGK35604.1"/>
    <property type="molecule type" value="Genomic_DNA"/>
</dbReference>
<dbReference type="RefSeq" id="WP_135592552.1">
    <property type="nucleotide sequence ID" value="NZ_RQEZ01000107.1"/>
</dbReference>
<sequence>MATSEMYSKIIILLKSADRIRNVRNGSVLMFLFIYISCSSGDKKLSPDEPANTASRSAAMEEQTASDRSTIADPGNAPGKGCIQGDCVNGRGTYVYDNDDEYSGSFQNDMRNGSGRMKYANGDKFEGTFKDDVKEGNGTYIFRNGSILEGNFQNGTMIGMGKVRFPDTSVYEGEFQDEKNSASGTLSSSFDGSKKQCRVENKIVLCGGTLGETGNIDPLH</sequence>
<dbReference type="PANTHER" id="PTHR43215">
    <property type="entry name" value="RADIAL SPOKE HEAD 1 HOMOLOG"/>
    <property type="match status" value="1"/>
</dbReference>